<feature type="region of interest" description="Disordered" evidence="1">
    <location>
        <begin position="83"/>
        <end position="114"/>
    </location>
</feature>
<accession>A0A2H4U525</accession>
<name>A0A2H4U525_METSM</name>
<gene>
    <name evidence="2" type="ORF">BK798_01785</name>
</gene>
<evidence type="ECO:0000313" key="2">
    <source>
        <dbReference type="EMBL" id="ATZ59230.1"/>
    </source>
</evidence>
<evidence type="ECO:0000256" key="1">
    <source>
        <dbReference type="SAM" id="MobiDB-lite"/>
    </source>
</evidence>
<feature type="compositionally biased region" description="Basic and acidic residues" evidence="1">
    <location>
        <begin position="86"/>
        <end position="114"/>
    </location>
</feature>
<organism evidence="2 3">
    <name type="scientific">Methanobrevibacter smithii</name>
    <dbReference type="NCBI Taxonomy" id="2173"/>
    <lineage>
        <taxon>Archaea</taxon>
        <taxon>Methanobacteriati</taxon>
        <taxon>Methanobacteriota</taxon>
        <taxon>Methanomada group</taxon>
        <taxon>Methanobacteria</taxon>
        <taxon>Methanobacteriales</taxon>
        <taxon>Methanobacteriaceae</taxon>
        <taxon>Methanobrevibacter</taxon>
    </lineage>
</organism>
<dbReference type="EMBL" id="CP017803">
    <property type="protein sequence ID" value="ATZ59230.1"/>
    <property type="molecule type" value="Genomic_DNA"/>
</dbReference>
<dbReference type="AlphaFoldDB" id="A0A2H4U525"/>
<dbReference type="Proteomes" id="UP000232133">
    <property type="component" value="Chromosome"/>
</dbReference>
<sequence length="114" mass="13871">MNNKKISSFEIKKHNKFSWSYVYTIDGRKYDIHSGSTYDLRKKVLARDLPWDDENYPEDKLTKTQYDSMKAMKATIENSYTPYNEATKDYEDSQTRREWNPSSKKWDRYRDKPY</sequence>
<protein>
    <submittedName>
        <fullName evidence="2">Uncharacterized protein</fullName>
    </submittedName>
</protein>
<proteinExistence type="predicted"/>
<dbReference type="GeneID" id="35118069"/>
<dbReference type="RefSeq" id="WP_100815234.1">
    <property type="nucleotide sequence ID" value="NZ_CP017803.1"/>
</dbReference>
<reference evidence="2 3" key="1">
    <citation type="submission" date="2016-10" db="EMBL/GenBank/DDBJ databases">
        <authorList>
            <person name="Varghese N."/>
        </authorList>
    </citation>
    <scope>NUCLEOTIDE SEQUENCE [LARGE SCALE GENOMIC DNA]</scope>
    <source>
        <strain evidence="2 3">KB11</strain>
    </source>
</reference>
<evidence type="ECO:0000313" key="3">
    <source>
        <dbReference type="Proteomes" id="UP000232133"/>
    </source>
</evidence>